<dbReference type="GO" id="GO:0005576">
    <property type="term" value="C:extracellular region"/>
    <property type="evidence" value="ECO:0007669"/>
    <property type="project" value="UniProtKB-SubCell"/>
</dbReference>
<dbReference type="EMBL" id="CXWC01000007">
    <property type="protein sequence ID" value="CTQ69576.1"/>
    <property type="molecule type" value="Genomic_DNA"/>
</dbReference>
<dbReference type="PANTHER" id="PTHR38050:SF2">
    <property type="entry name" value="FERULOYL ESTERASE C-RELATED"/>
    <property type="match status" value="1"/>
</dbReference>
<keyword evidence="2" id="KW-0964">Secreted</keyword>
<evidence type="ECO:0000256" key="5">
    <source>
        <dbReference type="ARBA" id="ARBA00022801"/>
    </source>
</evidence>
<dbReference type="Gene3D" id="3.40.50.1820">
    <property type="entry name" value="alpha/beta hydrolase"/>
    <property type="match status" value="1"/>
</dbReference>
<keyword evidence="11" id="KW-1185">Reference proteome</keyword>
<evidence type="ECO:0000313" key="11">
    <source>
        <dbReference type="Proteomes" id="UP000049983"/>
    </source>
</evidence>
<dbReference type="GO" id="GO:0030600">
    <property type="term" value="F:feruloyl esterase activity"/>
    <property type="evidence" value="ECO:0007669"/>
    <property type="project" value="InterPro"/>
</dbReference>
<accession>A0A0M7A561</accession>
<gene>
    <name evidence="10" type="ORF">LA5096_02179</name>
</gene>
<keyword evidence="3" id="KW-0858">Xylan degradation</keyword>
<evidence type="ECO:0000313" key="10">
    <source>
        <dbReference type="EMBL" id="CTQ69576.1"/>
    </source>
</evidence>
<proteinExistence type="predicted"/>
<feature type="domain" description="Phospholipase/carboxylesterase/thioesterase" evidence="9">
    <location>
        <begin position="122"/>
        <end position="194"/>
    </location>
</feature>
<keyword evidence="5" id="KW-0378">Hydrolase</keyword>
<sequence>MRFLTVAGLLFMTFGFAAGHAQEQKDHPCGLEAACSVDERLYRAKPPEGWDGKQALPVLIHFHGWKRDSKHPLKNPKVLSAINQNGALLVAPEGLGRTWDFWDRGNRDVPFVRAVIEDVAKRYPIDKSRIFATGFSYGSAMAWRVACDSADLIAGILPAAGTLFRQESMTCPTGPVNVMHVHGFKDNVMDLPLGPDGDPNAAVDLWRRTNLCAAEPDGQETLNGHDCRTWSTCQSGKEVMLCLHQRGHIVPKGWIATALERALKKYRLGENS</sequence>
<comment type="subcellular location">
    <subcellularLocation>
        <location evidence="1">Secreted</location>
    </subcellularLocation>
</comment>
<evidence type="ECO:0000256" key="1">
    <source>
        <dbReference type="ARBA" id="ARBA00004613"/>
    </source>
</evidence>
<dbReference type="Proteomes" id="UP000049983">
    <property type="component" value="Unassembled WGS sequence"/>
</dbReference>
<evidence type="ECO:0000256" key="7">
    <source>
        <dbReference type="ARBA" id="ARBA00023326"/>
    </source>
</evidence>
<dbReference type="PANTHER" id="PTHR38050">
    <property type="match status" value="1"/>
</dbReference>
<keyword evidence="4 8" id="KW-0732">Signal</keyword>
<evidence type="ECO:0000256" key="8">
    <source>
        <dbReference type="SAM" id="SignalP"/>
    </source>
</evidence>
<dbReference type="InterPro" id="IPR043595">
    <property type="entry name" value="FaeB/C/D"/>
</dbReference>
<dbReference type="OrthoDB" id="9805640at2"/>
<organism evidence="10 11">
    <name type="scientific">Roseibium album</name>
    <dbReference type="NCBI Taxonomy" id="311410"/>
    <lineage>
        <taxon>Bacteria</taxon>
        <taxon>Pseudomonadati</taxon>
        <taxon>Pseudomonadota</taxon>
        <taxon>Alphaproteobacteria</taxon>
        <taxon>Hyphomicrobiales</taxon>
        <taxon>Stappiaceae</taxon>
        <taxon>Roseibium</taxon>
    </lineage>
</organism>
<dbReference type="GO" id="GO:0045493">
    <property type="term" value="P:xylan catabolic process"/>
    <property type="evidence" value="ECO:0007669"/>
    <property type="project" value="UniProtKB-KW"/>
</dbReference>
<protein>
    <submittedName>
        <fullName evidence="10">Esterase, PHB depolymerase family</fullName>
    </submittedName>
</protein>
<evidence type="ECO:0000256" key="4">
    <source>
        <dbReference type="ARBA" id="ARBA00022729"/>
    </source>
</evidence>
<dbReference type="STRING" id="311410.LA5095_06106"/>
<dbReference type="Pfam" id="PF02230">
    <property type="entry name" value="Abhydrolase_2"/>
    <property type="match status" value="1"/>
</dbReference>
<evidence type="ECO:0000256" key="3">
    <source>
        <dbReference type="ARBA" id="ARBA00022651"/>
    </source>
</evidence>
<reference evidence="11" key="1">
    <citation type="submission" date="2015-07" db="EMBL/GenBank/DDBJ databases">
        <authorList>
            <person name="Rodrigo-Torres Lidia"/>
            <person name="Arahal R.David."/>
        </authorList>
    </citation>
    <scope>NUCLEOTIDE SEQUENCE [LARGE SCALE GENOMIC DNA]</scope>
    <source>
        <strain evidence="11">CECT 5096</strain>
    </source>
</reference>
<feature type="signal peptide" evidence="8">
    <location>
        <begin position="1"/>
        <end position="17"/>
    </location>
</feature>
<evidence type="ECO:0000256" key="2">
    <source>
        <dbReference type="ARBA" id="ARBA00022525"/>
    </source>
</evidence>
<feature type="chain" id="PRO_5009787949" evidence="8">
    <location>
        <begin position="18"/>
        <end position="272"/>
    </location>
</feature>
<dbReference type="AlphaFoldDB" id="A0A0M7A561"/>
<evidence type="ECO:0000259" key="9">
    <source>
        <dbReference type="Pfam" id="PF02230"/>
    </source>
</evidence>
<keyword evidence="7" id="KW-0624">Polysaccharide degradation</keyword>
<dbReference type="InterPro" id="IPR003140">
    <property type="entry name" value="PLipase/COase/thioEstase"/>
</dbReference>
<name>A0A0M7A561_9HYPH</name>
<dbReference type="RefSeq" id="WP_055391742.1">
    <property type="nucleotide sequence ID" value="NZ_CANMGD010000017.1"/>
</dbReference>
<dbReference type="GeneID" id="97669572"/>
<dbReference type="InterPro" id="IPR029058">
    <property type="entry name" value="AB_hydrolase_fold"/>
</dbReference>
<keyword evidence="6" id="KW-0119">Carbohydrate metabolism</keyword>
<dbReference type="SUPFAM" id="SSF53474">
    <property type="entry name" value="alpha/beta-Hydrolases"/>
    <property type="match status" value="1"/>
</dbReference>
<evidence type="ECO:0000256" key="6">
    <source>
        <dbReference type="ARBA" id="ARBA00023277"/>
    </source>
</evidence>